<dbReference type="Pfam" id="PF13361">
    <property type="entry name" value="UvrD_C"/>
    <property type="match status" value="1"/>
</dbReference>
<dbReference type="FunFam" id="1.10.486.10:FF:000003">
    <property type="entry name" value="ATP-dependent DNA helicase"/>
    <property type="match status" value="1"/>
</dbReference>
<feature type="domain" description="UvrD-like helicase ATP-binding" evidence="12">
    <location>
        <begin position="10"/>
        <end position="289"/>
    </location>
</feature>
<organism evidence="14 15">
    <name type="scientific">Halothermothrix orenii (strain H 168 / OCM 544 / DSM 9562)</name>
    <dbReference type="NCBI Taxonomy" id="373903"/>
    <lineage>
        <taxon>Bacteria</taxon>
        <taxon>Bacillati</taxon>
        <taxon>Bacillota</taxon>
        <taxon>Clostridia</taxon>
        <taxon>Halanaerobiales</taxon>
        <taxon>Halothermotrichaceae</taxon>
        <taxon>Halothermothrix</taxon>
    </lineage>
</organism>
<dbReference type="GO" id="GO:0006260">
    <property type="term" value="P:DNA replication"/>
    <property type="evidence" value="ECO:0007669"/>
    <property type="project" value="InterPro"/>
</dbReference>
<evidence type="ECO:0000256" key="4">
    <source>
        <dbReference type="ARBA" id="ARBA00022806"/>
    </source>
</evidence>
<gene>
    <name evidence="14" type="ordered locus">Hore_02290</name>
</gene>
<evidence type="ECO:0000256" key="9">
    <source>
        <dbReference type="ARBA" id="ARBA00048988"/>
    </source>
</evidence>
<dbReference type="GO" id="GO:0003677">
    <property type="term" value="F:DNA binding"/>
    <property type="evidence" value="ECO:0007669"/>
    <property type="project" value="UniProtKB-KW"/>
</dbReference>
<reference evidence="14 15" key="1">
    <citation type="journal article" date="2009" name="PLoS ONE">
        <title>Genome analysis of the anaerobic thermohalophilic bacterium Halothermothrix orenii.</title>
        <authorList>
            <person name="Mavromatis K."/>
            <person name="Ivanova N."/>
            <person name="Anderson I."/>
            <person name="Lykidis A."/>
            <person name="Hooper S.D."/>
            <person name="Sun H."/>
            <person name="Kunin V."/>
            <person name="Lapidus A."/>
            <person name="Hugenholtz P."/>
            <person name="Patel B."/>
            <person name="Kyrpides N.C."/>
        </authorList>
    </citation>
    <scope>NUCLEOTIDE SEQUENCE [LARGE SCALE GENOMIC DNA]</scope>
    <source>
        <strain evidence="15">H 168 / OCM 544 / DSM 9562</strain>
    </source>
</reference>
<sequence length="715" mass="82747">MLSDSSDILTGLNPEQKKAVEHFEGPLLILAGAGSGKTRVLTHRIAYLIENYGVNPLQILAVTFTNKAAGEMKERVDNLLGGMAGDLWVSTFHSLCARILRKEIGKIGYDNNFVIFDTDDQQKLISRILKELNLDPKKTRPRAILSEISRAKNELIDPRSYANNVGDYFQDITARIYPLYQERLKESNALDFDDLIMKTIEVFVDNPMVLEYYQERFKYILVDEYQDVNFAQYKLVQLLANKYRNLCVVGDPDQGIYGFRGADIRNILNFEEDYPEARVIKLEQNYRSKEKILKAAHHVIRNNTARKEKRLWTKRGKGEDLKLYVAFDDKDEASYVCRKIKELKREKNYKFSDFAVLYRTNSQSRSVEEMMVKYAIPYQIVGGFRFYDRMEIKDILAYLRVIYNPSDEVSLLRIINRPKRGIGQGTISKLSRYARERGISLYKAGTEAESNPYLTASFKKRVKAFFDLLEELREKSETLSIDTLTHQVVTRTGYQRELNEEGTQQARNRLENIQELFSVIEEFMKGNENKTLGAFLEEVSLISDVDNMEDNQNVVTLMTLHSAKGLEFPVVFIIGMEEGLFPHANSMMDHEELEEERRLCYVGITRARDELYLTRARERMRFGQRKPYPPSRFLDEIPPQLFEDNNDKKEEILGNIKEKESKTGEYKVGDTVVHPRWGKGQIVGVRENRGLELKINFGKGKVKTLLAEYAPIQKA</sequence>
<dbReference type="GO" id="GO:0005524">
    <property type="term" value="F:ATP binding"/>
    <property type="evidence" value="ECO:0007669"/>
    <property type="project" value="UniProtKB-UniRule"/>
</dbReference>
<keyword evidence="7" id="KW-0413">Isomerase</keyword>
<comment type="similarity">
    <text evidence="1 11">Belongs to the helicase family. UvrD subfamily.</text>
</comment>
<dbReference type="GO" id="GO:0009314">
    <property type="term" value="P:response to radiation"/>
    <property type="evidence" value="ECO:0007669"/>
    <property type="project" value="UniProtKB-ARBA"/>
</dbReference>
<dbReference type="InterPro" id="IPR000212">
    <property type="entry name" value="DNA_helicase_UvrD/REP"/>
</dbReference>
<dbReference type="Gene3D" id="1.10.10.160">
    <property type="match status" value="1"/>
</dbReference>
<dbReference type="Proteomes" id="UP000000719">
    <property type="component" value="Chromosome"/>
</dbReference>
<dbReference type="STRING" id="373903.Hore_02290"/>
<dbReference type="InterPro" id="IPR014017">
    <property type="entry name" value="DNA_helicase_UvrD-like_C"/>
</dbReference>
<dbReference type="PANTHER" id="PTHR11070">
    <property type="entry name" value="UVRD / RECB / PCRA DNA HELICASE FAMILY MEMBER"/>
    <property type="match status" value="1"/>
</dbReference>
<dbReference type="GO" id="GO:0033202">
    <property type="term" value="C:DNA helicase complex"/>
    <property type="evidence" value="ECO:0007669"/>
    <property type="project" value="TreeGrafter"/>
</dbReference>
<feature type="domain" description="UvrD-like helicase C-terminal" evidence="13">
    <location>
        <begin position="290"/>
        <end position="565"/>
    </location>
</feature>
<dbReference type="FunFam" id="1.10.10.160:FF:000001">
    <property type="entry name" value="ATP-dependent DNA helicase"/>
    <property type="match status" value="1"/>
</dbReference>
<dbReference type="AlphaFoldDB" id="B8D121"/>
<dbReference type="GO" id="GO:0000725">
    <property type="term" value="P:recombinational repair"/>
    <property type="evidence" value="ECO:0007669"/>
    <property type="project" value="TreeGrafter"/>
</dbReference>
<dbReference type="EMBL" id="CP001098">
    <property type="protein sequence ID" value="ACL68990.1"/>
    <property type="molecule type" value="Genomic_DNA"/>
</dbReference>
<dbReference type="InterPro" id="IPR027417">
    <property type="entry name" value="P-loop_NTPase"/>
</dbReference>
<dbReference type="RefSeq" id="WP_012635188.1">
    <property type="nucleotide sequence ID" value="NC_011899.1"/>
</dbReference>
<dbReference type="Pfam" id="PF21196">
    <property type="entry name" value="PcrA_UvrD_tudor"/>
    <property type="match status" value="1"/>
</dbReference>
<keyword evidence="15" id="KW-1185">Reference proteome</keyword>
<evidence type="ECO:0000256" key="2">
    <source>
        <dbReference type="ARBA" id="ARBA00022741"/>
    </source>
</evidence>
<evidence type="ECO:0000256" key="5">
    <source>
        <dbReference type="ARBA" id="ARBA00022840"/>
    </source>
</evidence>
<feature type="binding site" evidence="10">
    <location>
        <begin position="31"/>
        <end position="38"/>
    </location>
    <ligand>
        <name>ATP</name>
        <dbReference type="ChEBI" id="CHEBI:30616"/>
    </ligand>
</feature>
<comment type="catalytic activity">
    <reaction evidence="8">
        <text>Couples ATP hydrolysis with the unwinding of duplex DNA by translocating in the 3'-5' direction.</text>
        <dbReference type="EC" id="5.6.2.4"/>
    </reaction>
</comment>
<evidence type="ECO:0000313" key="15">
    <source>
        <dbReference type="Proteomes" id="UP000000719"/>
    </source>
</evidence>
<dbReference type="SUPFAM" id="SSF52540">
    <property type="entry name" value="P-loop containing nucleoside triphosphate hydrolases"/>
    <property type="match status" value="1"/>
</dbReference>
<dbReference type="InterPro" id="IPR013986">
    <property type="entry name" value="DExx_box_DNA_helicase_dom_sf"/>
</dbReference>
<dbReference type="InterPro" id="IPR005751">
    <property type="entry name" value="ATP-dep_DNA_helicase_PcrA"/>
</dbReference>
<dbReference type="InterPro" id="IPR014016">
    <property type="entry name" value="UvrD-like_ATP-bd"/>
</dbReference>
<evidence type="ECO:0000256" key="3">
    <source>
        <dbReference type="ARBA" id="ARBA00022801"/>
    </source>
</evidence>
<dbReference type="PROSITE" id="PS51198">
    <property type="entry name" value="UVRD_HELICASE_ATP_BIND"/>
    <property type="match status" value="1"/>
</dbReference>
<dbReference type="EC" id="5.6.2.4" evidence="11"/>
<dbReference type="KEGG" id="hor:Hore_02290"/>
<dbReference type="PROSITE" id="PS51217">
    <property type="entry name" value="UVRD_HELICASE_CTER"/>
    <property type="match status" value="1"/>
</dbReference>
<keyword evidence="4 10" id="KW-0347">Helicase</keyword>
<evidence type="ECO:0000256" key="10">
    <source>
        <dbReference type="PROSITE-ProRule" id="PRU00560"/>
    </source>
</evidence>
<evidence type="ECO:0000256" key="6">
    <source>
        <dbReference type="ARBA" id="ARBA00023125"/>
    </source>
</evidence>
<keyword evidence="3 10" id="KW-0378">Hydrolase</keyword>
<comment type="catalytic activity">
    <reaction evidence="9 11">
        <text>ATP + H2O = ADP + phosphate + H(+)</text>
        <dbReference type="Rhea" id="RHEA:13065"/>
        <dbReference type="ChEBI" id="CHEBI:15377"/>
        <dbReference type="ChEBI" id="CHEBI:15378"/>
        <dbReference type="ChEBI" id="CHEBI:30616"/>
        <dbReference type="ChEBI" id="CHEBI:43474"/>
        <dbReference type="ChEBI" id="CHEBI:456216"/>
        <dbReference type="EC" id="5.6.2.4"/>
    </reaction>
</comment>
<dbReference type="Gene3D" id="1.10.486.10">
    <property type="entry name" value="PCRA, domain 4"/>
    <property type="match status" value="1"/>
</dbReference>
<evidence type="ECO:0000256" key="7">
    <source>
        <dbReference type="ARBA" id="ARBA00023235"/>
    </source>
</evidence>
<proteinExistence type="inferred from homology"/>
<dbReference type="PANTHER" id="PTHR11070:SF2">
    <property type="entry name" value="ATP-DEPENDENT DNA HELICASE SRS2"/>
    <property type="match status" value="1"/>
</dbReference>
<evidence type="ECO:0000259" key="12">
    <source>
        <dbReference type="PROSITE" id="PS51198"/>
    </source>
</evidence>
<dbReference type="Pfam" id="PF00580">
    <property type="entry name" value="UvrD-helicase"/>
    <property type="match status" value="1"/>
</dbReference>
<evidence type="ECO:0000256" key="8">
    <source>
        <dbReference type="ARBA" id="ARBA00034617"/>
    </source>
</evidence>
<keyword evidence="6 11" id="KW-0238">DNA-binding</keyword>
<dbReference type="HOGENOM" id="CLU_004585_5_2_9"/>
<name>B8D121_HALOH</name>
<evidence type="ECO:0000256" key="11">
    <source>
        <dbReference type="RuleBase" id="RU364053"/>
    </source>
</evidence>
<dbReference type="GO" id="GO:0043138">
    <property type="term" value="F:3'-5' DNA helicase activity"/>
    <property type="evidence" value="ECO:0007669"/>
    <property type="project" value="UniProtKB-EC"/>
</dbReference>
<dbReference type="Gene3D" id="3.40.50.300">
    <property type="entry name" value="P-loop containing nucleotide triphosphate hydrolases"/>
    <property type="match status" value="2"/>
</dbReference>
<evidence type="ECO:0000259" key="13">
    <source>
        <dbReference type="PROSITE" id="PS51217"/>
    </source>
</evidence>
<dbReference type="CDD" id="cd17932">
    <property type="entry name" value="DEXQc_UvrD"/>
    <property type="match status" value="1"/>
</dbReference>
<protein>
    <recommendedName>
        <fullName evidence="11">ATP-dependent DNA helicase</fullName>
        <ecNumber evidence="11">5.6.2.4</ecNumber>
    </recommendedName>
</protein>
<accession>B8D121</accession>
<dbReference type="GO" id="GO:0016887">
    <property type="term" value="F:ATP hydrolysis activity"/>
    <property type="evidence" value="ECO:0007669"/>
    <property type="project" value="RHEA"/>
</dbReference>
<evidence type="ECO:0000313" key="14">
    <source>
        <dbReference type="EMBL" id="ACL68990.1"/>
    </source>
</evidence>
<evidence type="ECO:0000256" key="1">
    <source>
        <dbReference type="ARBA" id="ARBA00009922"/>
    </source>
</evidence>
<dbReference type="GO" id="GO:0005829">
    <property type="term" value="C:cytosol"/>
    <property type="evidence" value="ECO:0007669"/>
    <property type="project" value="TreeGrafter"/>
</dbReference>
<keyword evidence="5 10" id="KW-0067">ATP-binding</keyword>
<dbReference type="NCBIfam" id="TIGR01073">
    <property type="entry name" value="pcrA"/>
    <property type="match status" value="1"/>
</dbReference>
<keyword evidence="2 10" id="KW-0547">Nucleotide-binding</keyword>
<dbReference type="eggNOG" id="COG0210">
    <property type="taxonomic scope" value="Bacteria"/>
</dbReference>